<dbReference type="RefSeq" id="WP_051378767.1">
    <property type="nucleotide sequence ID" value="NZ_AXWS01000014.1"/>
</dbReference>
<keyword evidence="1 11" id="KW-0540">Nuclease</keyword>
<evidence type="ECO:0000313" key="14">
    <source>
        <dbReference type="Proteomes" id="UP000675920"/>
    </source>
</evidence>
<dbReference type="SUPFAM" id="SSF52540">
    <property type="entry name" value="P-loop containing nucleoside triphosphate hydrolases"/>
    <property type="match status" value="2"/>
</dbReference>
<dbReference type="InterPro" id="IPR041851">
    <property type="entry name" value="RecD_N_sf"/>
</dbReference>
<evidence type="ECO:0000256" key="4">
    <source>
        <dbReference type="ARBA" id="ARBA00022801"/>
    </source>
</evidence>
<feature type="binding site" evidence="11">
    <location>
        <begin position="235"/>
        <end position="242"/>
    </location>
    <ligand>
        <name>ATP</name>
        <dbReference type="ChEBI" id="CHEBI:30616"/>
    </ligand>
</feature>
<evidence type="ECO:0000256" key="2">
    <source>
        <dbReference type="ARBA" id="ARBA00022741"/>
    </source>
</evidence>
<evidence type="ECO:0000256" key="8">
    <source>
        <dbReference type="ARBA" id="ARBA00023125"/>
    </source>
</evidence>
<comment type="catalytic activity">
    <reaction evidence="11">
        <text>ATP + H2O = ADP + phosphate + H(+)</text>
        <dbReference type="Rhea" id="RHEA:13065"/>
        <dbReference type="ChEBI" id="CHEBI:15377"/>
        <dbReference type="ChEBI" id="CHEBI:15378"/>
        <dbReference type="ChEBI" id="CHEBI:30616"/>
        <dbReference type="ChEBI" id="CHEBI:43474"/>
        <dbReference type="ChEBI" id="CHEBI:456216"/>
        <dbReference type="EC" id="5.6.2.3"/>
    </reaction>
</comment>
<feature type="region of interest" description="Disordered" evidence="12">
    <location>
        <begin position="102"/>
        <end position="121"/>
    </location>
</feature>
<dbReference type="SMART" id="SM00382">
    <property type="entry name" value="AAA"/>
    <property type="match status" value="1"/>
</dbReference>
<dbReference type="GO" id="GO:0000724">
    <property type="term" value="P:double-strand break repair via homologous recombination"/>
    <property type="evidence" value="ECO:0007669"/>
    <property type="project" value="UniProtKB-UniRule"/>
</dbReference>
<keyword evidence="10 11" id="KW-0413">Isomerase</keyword>
<protein>
    <recommendedName>
        <fullName evidence="11">RecBCD enzyme subunit RecD</fullName>
        <ecNumber evidence="11">5.6.2.3</ecNumber>
    </recommendedName>
    <alternativeName>
        <fullName evidence="11">DNA 5'-3' helicase subunit RecD</fullName>
    </alternativeName>
    <alternativeName>
        <fullName evidence="11">Exonuclease V subunit RecD</fullName>
        <shortName evidence="11">ExoV subunit RecD</shortName>
    </alternativeName>
    <alternativeName>
        <fullName evidence="11">Helicase/nuclease RecBCD subunit RecD</fullName>
    </alternativeName>
</protein>
<comment type="subunit">
    <text evidence="11">Heterotrimer of RecB, RecC and RecD. All subunits contribute to DNA-binding.</text>
</comment>
<sequence length="675" mass="68918">MSIARPGIGLLLDGATPGLGGALGRLIGFHHARLGGAAAAERHLAVATEALVEAHAAGHACLPLDELAASAGLGAAALRRVLLASPVVLAVRADGQAVEAASTADAGPAIAPGERVAPPPDRPLVLDDHGRLYLARHFDSELRLAVALHALAGEADPVAPPMPAGAGAALPAGVTGDLFAELLPPPAQAPAGTSPAATGAVSALVDRLFHGLRPNPAQRAAVERVLAQRLVVITGGPGTGKTTTVARCIAAVLEAEPDTRVLLAAPTGKAAARMNEALASQLALLPADLVARRRHLPPARTVHALLGLVPGKADAIRHHAGRPLDADLVVIDEVSMLGLTLARRLADAVRPGARLVLLGDPDQLASVETGLVLAELAAGDAPPLPQAIARLAAGQRFAADSPVGRLAAALRSGKATAVLDALALPGGGAPVSLDPRPLGDTALARELLPLFDTTLAELARPDCAPAAALAAFERARVLCAVHDGPRGTRALNAALGRLVARRLADAGRADAALAGDWPHGRPLLVTRNDPGTGLANGDVGLVLHGEDGPRAWFRLGDELRDFAVTRLPACETAWALSIHKAQGSEFDRVEIVLPPPVEGAAQRLLARELIYTAVTRARRELRLWADPALLAACVGRVTRRHSGLADRLRALAACGSAPASALVDASGMTAADLRD</sequence>
<dbReference type="GO" id="GO:0003677">
    <property type="term" value="F:DNA binding"/>
    <property type="evidence" value="ECO:0007669"/>
    <property type="project" value="UniProtKB-UniRule"/>
</dbReference>
<dbReference type="GO" id="GO:0008854">
    <property type="term" value="F:exodeoxyribonuclease V activity"/>
    <property type="evidence" value="ECO:0007669"/>
    <property type="project" value="InterPro"/>
</dbReference>
<dbReference type="GO" id="GO:0005524">
    <property type="term" value="F:ATP binding"/>
    <property type="evidence" value="ECO:0007669"/>
    <property type="project" value="UniProtKB-UniRule"/>
</dbReference>
<dbReference type="OrthoDB" id="9803432at2"/>
<dbReference type="PANTHER" id="PTHR43788">
    <property type="entry name" value="DNA2/NAM7 HELICASE FAMILY MEMBER"/>
    <property type="match status" value="1"/>
</dbReference>
<name>A0A8B6X9K9_9BURK</name>
<dbReference type="CDD" id="cd18809">
    <property type="entry name" value="SF1_C_RecD"/>
    <property type="match status" value="1"/>
</dbReference>
<gene>
    <name evidence="11 15" type="primary">recD</name>
</gene>
<reference evidence="15" key="1">
    <citation type="submission" date="2025-08" db="UniProtKB">
        <authorList>
            <consortium name="RefSeq"/>
        </authorList>
    </citation>
    <scope>IDENTIFICATION</scope>
</reference>
<evidence type="ECO:0000256" key="6">
    <source>
        <dbReference type="ARBA" id="ARBA00022839"/>
    </source>
</evidence>
<dbReference type="InterPro" id="IPR027417">
    <property type="entry name" value="P-loop_NTPase"/>
</dbReference>
<dbReference type="CDD" id="cd17933">
    <property type="entry name" value="DEXSc_RecD-like"/>
    <property type="match status" value="1"/>
</dbReference>
<keyword evidence="14" id="KW-1185">Reference proteome</keyword>
<dbReference type="Gene3D" id="1.10.10.1020">
    <property type="entry name" value="RecBCD complex, subunit RecD, N-terminal domain"/>
    <property type="match status" value="1"/>
</dbReference>
<dbReference type="GO" id="GO:0009338">
    <property type="term" value="C:exodeoxyribonuclease V complex"/>
    <property type="evidence" value="ECO:0007669"/>
    <property type="project" value="InterPro"/>
</dbReference>
<evidence type="ECO:0000256" key="3">
    <source>
        <dbReference type="ARBA" id="ARBA00022763"/>
    </source>
</evidence>
<dbReference type="Pfam" id="PF13538">
    <property type="entry name" value="UvrD_C_2"/>
    <property type="match status" value="1"/>
</dbReference>
<feature type="domain" description="AAA+ ATPase" evidence="13">
    <location>
        <begin position="227"/>
        <end position="505"/>
    </location>
</feature>
<dbReference type="InterPro" id="IPR050534">
    <property type="entry name" value="Coronavir_polyprotein_1ab"/>
</dbReference>
<organism evidence="14 15">
    <name type="scientific">Derxia gummosa DSM 723</name>
    <dbReference type="NCBI Taxonomy" id="1121388"/>
    <lineage>
        <taxon>Bacteria</taxon>
        <taxon>Pseudomonadati</taxon>
        <taxon>Pseudomonadota</taxon>
        <taxon>Betaproteobacteria</taxon>
        <taxon>Burkholderiales</taxon>
        <taxon>Alcaligenaceae</taxon>
        <taxon>Derxia</taxon>
    </lineage>
</organism>
<keyword evidence="9 11" id="KW-0234">DNA repair</keyword>
<comment type="similarity">
    <text evidence="11">Belongs to the RecD family.</text>
</comment>
<comment type="function">
    <text evidence="11">A helicase/nuclease that prepares dsDNA breaks (DSB) for recombinational DNA repair. Binds to DSBs and unwinds DNA via a highly rapid and processive ATP-dependent bidirectional helicase activity. Unwinds dsDNA until it encounters a Chi (crossover hotspot instigator) sequence from the 3' direction. Cuts ssDNA a few nucleotides 3' to the Chi site. The properties and activities of the enzyme are changed at Chi. The Chi-altered holoenzyme produces a long 3'-ssDNA overhang and facilitates RecA-binding to the ssDNA for homologous DNA recombination and repair. Holoenzyme degrades any linearized DNA that is unable to undergo homologous recombination. In the holoenzyme this subunit has ssDNA-dependent ATPase and 5'-3' helicase activity. When added to pre-assembled RecBC greatly stimulates nuclease activity and augments holoenzyme processivity. Negatively regulates the RecA-loading ability of RecBCD.</text>
</comment>
<keyword evidence="8 11" id="KW-0238">DNA-binding</keyword>
<evidence type="ECO:0000313" key="15">
    <source>
        <dbReference type="RefSeq" id="WP_051378767.1"/>
    </source>
</evidence>
<keyword evidence="4 11" id="KW-0378">Hydrolase</keyword>
<evidence type="ECO:0000256" key="11">
    <source>
        <dbReference type="HAMAP-Rule" id="MF_01487"/>
    </source>
</evidence>
<dbReference type="Proteomes" id="UP000675920">
    <property type="component" value="Unplaced"/>
</dbReference>
<evidence type="ECO:0000256" key="1">
    <source>
        <dbReference type="ARBA" id="ARBA00022722"/>
    </source>
</evidence>
<keyword evidence="2 11" id="KW-0547">Nucleotide-binding</keyword>
<keyword evidence="5 11" id="KW-0347">Helicase</keyword>
<keyword evidence="3 11" id="KW-0227">DNA damage</keyword>
<comment type="miscellaneous">
    <text evidence="11">In the RecBCD complex, RecB has a slow 3'-5' helicase, an exonuclease activity and loads RecA onto ssDNA, RecD has a fast 5'-3' helicase activity, while RecC stimulates the ATPase and processivity of the RecB helicase and contributes to recognition of the Chi site.</text>
</comment>
<dbReference type="PANTHER" id="PTHR43788:SF6">
    <property type="entry name" value="DNA HELICASE B"/>
    <property type="match status" value="1"/>
</dbReference>
<dbReference type="InterPro" id="IPR003593">
    <property type="entry name" value="AAA+_ATPase"/>
</dbReference>
<dbReference type="NCBIfam" id="TIGR01447">
    <property type="entry name" value="recD"/>
    <property type="match status" value="1"/>
</dbReference>
<dbReference type="Pfam" id="PF13245">
    <property type="entry name" value="AAA_19"/>
    <property type="match status" value="1"/>
</dbReference>
<dbReference type="InterPro" id="IPR027785">
    <property type="entry name" value="UvrD-like_helicase_C"/>
</dbReference>
<evidence type="ECO:0000256" key="10">
    <source>
        <dbReference type="ARBA" id="ARBA00023235"/>
    </source>
</evidence>
<dbReference type="Gene3D" id="3.40.50.300">
    <property type="entry name" value="P-loop containing nucleotide triphosphate hydrolases"/>
    <property type="match status" value="3"/>
</dbReference>
<evidence type="ECO:0000256" key="12">
    <source>
        <dbReference type="SAM" id="MobiDB-lite"/>
    </source>
</evidence>
<evidence type="ECO:0000256" key="9">
    <source>
        <dbReference type="ARBA" id="ARBA00023204"/>
    </source>
</evidence>
<evidence type="ECO:0000256" key="7">
    <source>
        <dbReference type="ARBA" id="ARBA00022840"/>
    </source>
</evidence>
<proteinExistence type="inferred from homology"/>
<evidence type="ECO:0000259" key="13">
    <source>
        <dbReference type="SMART" id="SM00382"/>
    </source>
</evidence>
<dbReference type="InterPro" id="IPR006344">
    <property type="entry name" value="RecD"/>
</dbReference>
<dbReference type="GO" id="GO:0043139">
    <property type="term" value="F:5'-3' DNA helicase activity"/>
    <property type="evidence" value="ECO:0007669"/>
    <property type="project" value="UniProtKB-UniRule"/>
</dbReference>
<keyword evidence="6 11" id="KW-0269">Exonuclease</keyword>
<dbReference type="AlphaFoldDB" id="A0A8B6X9K9"/>
<keyword evidence="7 11" id="KW-0067">ATP-binding</keyword>
<dbReference type="HAMAP" id="MF_01487">
    <property type="entry name" value="RecD"/>
    <property type="match status" value="1"/>
</dbReference>
<accession>A0A8B6X9K9</accession>
<dbReference type="EC" id="5.6.2.3" evidence="11"/>
<dbReference type="GO" id="GO:0017116">
    <property type="term" value="F:single-stranded DNA helicase activity"/>
    <property type="evidence" value="ECO:0007669"/>
    <property type="project" value="TreeGrafter"/>
</dbReference>
<evidence type="ECO:0000256" key="5">
    <source>
        <dbReference type="ARBA" id="ARBA00022806"/>
    </source>
</evidence>